<evidence type="ECO:0000313" key="2">
    <source>
        <dbReference type="EMBL" id="CAB5221857.1"/>
    </source>
</evidence>
<feature type="region of interest" description="Disordered" evidence="1">
    <location>
        <begin position="290"/>
        <end position="317"/>
    </location>
</feature>
<dbReference type="EMBL" id="LR798294">
    <property type="protein sequence ID" value="CAB5221857.1"/>
    <property type="molecule type" value="Genomic_DNA"/>
</dbReference>
<reference evidence="2" key="1">
    <citation type="submission" date="2020-05" db="EMBL/GenBank/DDBJ databases">
        <authorList>
            <person name="Chiriac C."/>
            <person name="Salcher M."/>
            <person name="Ghai R."/>
            <person name="Kavagutti S V."/>
        </authorList>
    </citation>
    <scope>NUCLEOTIDE SEQUENCE</scope>
</reference>
<gene>
    <name evidence="2" type="ORF">UFOVP242_109</name>
</gene>
<protein>
    <submittedName>
        <fullName evidence="2">Uncharacterized protein</fullName>
    </submittedName>
</protein>
<sequence length="559" mass="58581">MQTPSASDSSFKAFLDKLQEQNNRGFLTQLVQLKTEREIAGEDDDKREEQLDEAIAALKDVRVAITGISLDIDITPLVNIGENQTRLLEELSRESALTRKLTEGSVEYDKEASQYRNKSGREIESVVSGKMSKKGGFIDFETARNATSGQGERARTANEVKLKTIDYVPGKVTASAVTNVTNNNTTNDNTDNSTTEEKSFFKYLGDEIGSGIKYFMTDGLSEGKNKKDRTAKVSSARQKPESANPKAEGMAIAQQEVASNTKSDLEISKQLLDTTKAQLTELQAIKEALAPSTPKELVEQKSAPSATEKEDTGGGSILGDLAGAAGDLLGGRRGRAKKAGKGIGGKMLGGIGKAARVLGPVAAIAGAAYSGVEGLQNTNANFDLEDGQEATVGQKTASALGGVASGLTFGLLDEKTAAQGIHKAGEVIGDTASKAGNYLSEKASSIGSSVGSFFGIGKDTSKQIPVQGVSTGEAAAARSSYAAVDPRRVDSAGRTVAGTSTENADMARESVGGGGGSNTIVSNNVNSTNTTKYVPMKASPRPEFSGSALDRYQNRIAVY</sequence>
<feature type="region of interest" description="Disordered" evidence="1">
    <location>
        <begin position="218"/>
        <end position="249"/>
    </location>
</feature>
<feature type="compositionally biased region" description="Basic and acidic residues" evidence="1">
    <location>
        <begin position="221"/>
        <end position="231"/>
    </location>
</feature>
<evidence type="ECO:0000256" key="1">
    <source>
        <dbReference type="SAM" id="MobiDB-lite"/>
    </source>
</evidence>
<feature type="region of interest" description="Disordered" evidence="1">
    <location>
        <begin position="506"/>
        <end position="526"/>
    </location>
</feature>
<organism evidence="2">
    <name type="scientific">uncultured Caudovirales phage</name>
    <dbReference type="NCBI Taxonomy" id="2100421"/>
    <lineage>
        <taxon>Viruses</taxon>
        <taxon>Duplodnaviria</taxon>
        <taxon>Heunggongvirae</taxon>
        <taxon>Uroviricota</taxon>
        <taxon>Caudoviricetes</taxon>
        <taxon>Peduoviridae</taxon>
        <taxon>Maltschvirus</taxon>
        <taxon>Maltschvirus maltsch</taxon>
    </lineage>
</organism>
<accession>A0A6J7WVU7</accession>
<name>A0A6J7WVU7_9CAUD</name>
<proteinExistence type="predicted"/>